<evidence type="ECO:0000313" key="2">
    <source>
        <dbReference type="EMBL" id="SVC40919.1"/>
    </source>
</evidence>
<feature type="compositionally biased region" description="Basic and acidic residues" evidence="1">
    <location>
        <begin position="1"/>
        <end position="13"/>
    </location>
</feature>
<name>A0A382LVY5_9ZZZZ</name>
<feature type="non-terminal residue" evidence="2">
    <location>
        <position position="1"/>
    </location>
</feature>
<feature type="region of interest" description="Disordered" evidence="1">
    <location>
        <begin position="1"/>
        <end position="23"/>
    </location>
</feature>
<organism evidence="2">
    <name type="scientific">marine metagenome</name>
    <dbReference type="NCBI Taxonomy" id="408172"/>
    <lineage>
        <taxon>unclassified sequences</taxon>
        <taxon>metagenomes</taxon>
        <taxon>ecological metagenomes</taxon>
    </lineage>
</organism>
<protein>
    <submittedName>
        <fullName evidence="2">Uncharacterized protein</fullName>
    </submittedName>
</protein>
<evidence type="ECO:0000256" key="1">
    <source>
        <dbReference type="SAM" id="MobiDB-lite"/>
    </source>
</evidence>
<gene>
    <name evidence="2" type="ORF">METZ01_LOCUS293773</name>
</gene>
<accession>A0A382LVY5</accession>
<reference evidence="2" key="1">
    <citation type="submission" date="2018-05" db="EMBL/GenBank/DDBJ databases">
        <authorList>
            <person name="Lanie J.A."/>
            <person name="Ng W.-L."/>
            <person name="Kazmierczak K.M."/>
            <person name="Andrzejewski T.M."/>
            <person name="Davidsen T.M."/>
            <person name="Wayne K.J."/>
            <person name="Tettelin H."/>
            <person name="Glass J.I."/>
            <person name="Rusch D."/>
            <person name="Podicherti R."/>
            <person name="Tsui H.-C.T."/>
            <person name="Winkler M.E."/>
        </authorList>
    </citation>
    <scope>NUCLEOTIDE SEQUENCE</scope>
</reference>
<dbReference type="AlphaFoldDB" id="A0A382LVY5"/>
<dbReference type="EMBL" id="UINC01089650">
    <property type="protein sequence ID" value="SVC40919.1"/>
    <property type="molecule type" value="Genomic_DNA"/>
</dbReference>
<proteinExistence type="predicted"/>
<sequence length="59" mass="6862">RRLRRCRQERTRTDGPGTKFAKGNVPKLKATRKFLSLLPREVVQKIAADNALRIYTRLP</sequence>